<gene>
    <name evidence="1" type="ORF">K7X08_029764</name>
</gene>
<accession>A0A9Q1MH13</accession>
<proteinExistence type="predicted"/>
<comment type="caution">
    <text evidence="1">The sequence shown here is derived from an EMBL/GenBank/DDBJ whole genome shotgun (WGS) entry which is preliminary data.</text>
</comment>
<dbReference type="Proteomes" id="UP001152561">
    <property type="component" value="Unassembled WGS sequence"/>
</dbReference>
<organism evidence="1 2">
    <name type="scientific">Anisodus acutangulus</name>
    <dbReference type="NCBI Taxonomy" id="402998"/>
    <lineage>
        <taxon>Eukaryota</taxon>
        <taxon>Viridiplantae</taxon>
        <taxon>Streptophyta</taxon>
        <taxon>Embryophyta</taxon>
        <taxon>Tracheophyta</taxon>
        <taxon>Spermatophyta</taxon>
        <taxon>Magnoliopsida</taxon>
        <taxon>eudicotyledons</taxon>
        <taxon>Gunneridae</taxon>
        <taxon>Pentapetalae</taxon>
        <taxon>asterids</taxon>
        <taxon>lamiids</taxon>
        <taxon>Solanales</taxon>
        <taxon>Solanaceae</taxon>
        <taxon>Solanoideae</taxon>
        <taxon>Hyoscyameae</taxon>
        <taxon>Anisodus</taxon>
    </lineage>
</organism>
<sequence length="99" mass="11380">MRIGVDHGQHRFKTISYDWLSMREGWFYILEMVCIFGLCPGDSRVNFEDQFQVGNTLEKSGVQLLKLLIASRCSIGHCGCDARCRDREEGFWARSCNAL</sequence>
<keyword evidence="2" id="KW-1185">Reference proteome</keyword>
<name>A0A9Q1MH13_9SOLA</name>
<dbReference type="AlphaFoldDB" id="A0A9Q1MH13"/>
<evidence type="ECO:0000313" key="2">
    <source>
        <dbReference type="Proteomes" id="UP001152561"/>
    </source>
</evidence>
<protein>
    <submittedName>
        <fullName evidence="1">Uncharacterized protein</fullName>
    </submittedName>
</protein>
<evidence type="ECO:0000313" key="1">
    <source>
        <dbReference type="EMBL" id="KAJ8556373.1"/>
    </source>
</evidence>
<reference evidence="2" key="1">
    <citation type="journal article" date="2023" name="Proc. Natl. Acad. Sci. U.S.A.">
        <title>Genomic and structural basis for evolution of tropane alkaloid biosynthesis.</title>
        <authorList>
            <person name="Wanga Y.-J."/>
            <person name="Taina T."/>
            <person name="Yua J.-Y."/>
            <person name="Lia J."/>
            <person name="Xua B."/>
            <person name="Chenc J."/>
            <person name="D'Auriad J.C."/>
            <person name="Huanga J.-P."/>
            <person name="Huanga S.-X."/>
        </authorList>
    </citation>
    <scope>NUCLEOTIDE SEQUENCE [LARGE SCALE GENOMIC DNA]</scope>
    <source>
        <strain evidence="2">cv. KIB-2019</strain>
    </source>
</reference>
<dbReference type="EMBL" id="JAJAGQ010000008">
    <property type="protein sequence ID" value="KAJ8556373.1"/>
    <property type="molecule type" value="Genomic_DNA"/>
</dbReference>